<proteinExistence type="inferred from homology"/>
<accession>A0A7R8W5N1</accession>
<dbReference type="GO" id="GO:0005794">
    <property type="term" value="C:Golgi apparatus"/>
    <property type="evidence" value="ECO:0007669"/>
    <property type="project" value="UniProtKB-SubCell"/>
</dbReference>
<evidence type="ECO:0000256" key="15">
    <source>
        <dbReference type="ARBA" id="ARBA00023136"/>
    </source>
</evidence>
<dbReference type="PANTHER" id="PTHR48261:SF4">
    <property type="entry name" value="EXOSTOSIN LIKE GLYCOSYLTRANSFERASE 3"/>
    <property type="match status" value="1"/>
</dbReference>
<dbReference type="InterPro" id="IPR036045">
    <property type="entry name" value="Sec1-like_sf"/>
</dbReference>
<keyword evidence="7" id="KW-0328">Glycosyltransferase</keyword>
<evidence type="ECO:0000256" key="18">
    <source>
        <dbReference type="ARBA" id="ARBA00023211"/>
    </source>
</evidence>
<dbReference type="SUPFAM" id="SSF53448">
    <property type="entry name" value="Nucleotide-diphospho-sugar transferases"/>
    <property type="match status" value="1"/>
</dbReference>
<keyword evidence="8" id="KW-0808">Transferase</keyword>
<dbReference type="InterPro" id="IPR043155">
    <property type="entry name" value="VPS33_dom3b"/>
</dbReference>
<comment type="pathway">
    <text evidence="4">Glycan metabolism; heparan sulfate biosynthesis.</text>
</comment>
<evidence type="ECO:0000256" key="10">
    <source>
        <dbReference type="ARBA" id="ARBA00022723"/>
    </source>
</evidence>
<dbReference type="InterPro" id="IPR029044">
    <property type="entry name" value="Nucleotide-diphossugar_trans"/>
</dbReference>
<keyword evidence="16" id="KW-1015">Disulfide bond</keyword>
<evidence type="ECO:0000256" key="13">
    <source>
        <dbReference type="ARBA" id="ARBA00022989"/>
    </source>
</evidence>
<evidence type="ECO:0000256" key="12">
    <source>
        <dbReference type="ARBA" id="ARBA00022968"/>
    </source>
</evidence>
<keyword evidence="17" id="KW-0325">Glycoprotein</keyword>
<evidence type="ECO:0000256" key="19">
    <source>
        <dbReference type="ARBA" id="ARBA00050948"/>
    </source>
</evidence>
<keyword evidence="10" id="KW-0479">Metal-binding</keyword>
<evidence type="ECO:0000256" key="20">
    <source>
        <dbReference type="ARBA" id="ARBA00066812"/>
    </source>
</evidence>
<evidence type="ECO:0000256" key="11">
    <source>
        <dbReference type="ARBA" id="ARBA00022824"/>
    </source>
</evidence>
<keyword evidence="11" id="KW-0256">Endoplasmic reticulum</keyword>
<dbReference type="Pfam" id="PF03016">
    <property type="entry name" value="Exostosin_GT47"/>
    <property type="match status" value="1"/>
</dbReference>
<comment type="cofactor">
    <cofactor evidence="1">
        <name>Mn(2+)</name>
        <dbReference type="ChEBI" id="CHEBI:29035"/>
    </cofactor>
</comment>
<dbReference type="EMBL" id="OB660157">
    <property type="protein sequence ID" value="CAD7223138.1"/>
    <property type="molecule type" value="Genomic_DNA"/>
</dbReference>
<dbReference type="GO" id="GO:0001888">
    <property type="term" value="F:glucuronyl-galactosyl-proteoglycan 4-alpha-N-acetylglucosaminyltransferase activity"/>
    <property type="evidence" value="ECO:0007669"/>
    <property type="project" value="UniProtKB-EC"/>
</dbReference>
<keyword evidence="14" id="KW-0333">Golgi apparatus</keyword>
<dbReference type="InterPro" id="IPR001619">
    <property type="entry name" value="Sec1-like"/>
</dbReference>
<sequence length="1476" mass="166782">MTCGCRRWRLLFGLTSGALIVLLLVTLRTYWLLGEVERRQVDPRSTILMFSDDDTCQDSQQLRERIKDMISIKSSVSDELRSLEAKLIKQMSEISDLRGTLEKLNQEIAEAEKEIRQLRITKKEAERSLQDARQTALGHPLMRDIVPWNKSSSVDRDQHFAPLRIASSTMNQRKECDFVRCWNFSRCPLSKPFRFDLGHIDEDLQTVARVLKTLPGWQSDPYSSPCVKVHVTQSPNSIEGELDLSINNLVVALDWQNEKGNLTLMNSTVIVSSSIPSESFSASFDLVLPSGLVGEGTRSSWDSLPPISPARRPFLVSFQGELFGTPFPEHAGIIAALRSLQKVSGTEVEAKLLLQTTCGNGQQNQSSFLLESSGLHRGDWRQCEPRRLRERLLIESTFTLIFPVDALWKTTEGFQRRLSEALKLGSIPVLLSVDQKSLPFSEVIDWKRTAVFLPLPRLPELVHVLQSYPDADVNNMRRQCRYLYTTYFSSTSAILSAAFALLRHRLSLPPPTALTTPSRTAFNDSKQPFKRENLLPGDDLDEVFGPVEEPIASPMFVRAFSAESHSYVRWNDYFDPFWLYPSWPTDPILSYEAKFLGSQAGFRPLGGGAGGDGKEFADALGGNVPKEQFTVVMLTYRREQVLMAALSRLYGLPYLNRVLVVWNAPEEPSAELAWPEIGVPIHVIRAERNSLNNRFLPFDLLETDAILSIDDDTHLRHDEIIFGFRVWREARDRIVGFPARYQAWDNVHGGFLYQSNYTCELSMILTGAAFFHRYYAYAYTYQMPARIRAFVDEYMNCEDLAMNFLVSHLTRKPPIKVTSRWTFRCPGCALILSEDGTHIEERHRCIQAFQQIYGYMPLLNTQFRADSVLFKTRLPPDKEKCFRSRKMAATLGLNFSHLSEVQREQLLSILGEIPSPKDLVIQSSFMRPLDAFVKMSMLREAGIERVFKLEGGSIPVVNVQRVYLVSSRLKEVRQICHLITACRSANPEVKHHVIFHPRVTHAVSLFLEEEGLHGLIRIHEFDTAFFPLDRDLLSLEDDDSFSALFLNGDRYVIHTLAKALWRLQMMYGKIPNVTVFGRFATKVSALVDFHFDSCGTPSIPSEIGHLFIFDRELDYVSVLLSQLTYGGLLDEVFGVQLNTVEFGPEVTHKKESTRLALSGSLYEEFGDSHFASVASALTQKIKTLQQRQKQAQAMNIREMKELVANELKGMQQQQKILGLHVGASEVISQRKGTDFSKQLKTEQSLVECEDPRANIAWIEDYLSRATQPSSSALRLIALASVVYGGLPSKDYLSLRTQYLHAYGFEHLGKFHRLSRLGLFTEQVSPSSTFAAAMTAGVVVGPVRSPFRSLAKKLQLVPEPTGDHHDPSYVFGHAYTPLICQLVREALQGKTDVVDEVFRLVVSSPLTPQLQCPKPIFKGRRVTPREAQTNHPILVCVVGGLTRAEVSAFRALGARLGVKFMLASTQMITGNKLMDEL</sequence>
<evidence type="ECO:0000256" key="9">
    <source>
        <dbReference type="ARBA" id="ARBA00022692"/>
    </source>
</evidence>
<keyword evidence="15" id="KW-0472">Membrane</keyword>
<dbReference type="Gene3D" id="1.25.40.850">
    <property type="match status" value="1"/>
</dbReference>
<comment type="similarity">
    <text evidence="6">Belongs to the glycosyltransferase 47 family.</text>
</comment>
<dbReference type="Gene3D" id="3.40.50.1910">
    <property type="match status" value="2"/>
</dbReference>
<dbReference type="GO" id="GO:0046872">
    <property type="term" value="F:metal ion binding"/>
    <property type="evidence" value="ECO:0007669"/>
    <property type="project" value="UniProtKB-KW"/>
</dbReference>
<name>A0A7R8W5N1_9CRUS</name>
<comment type="similarity">
    <text evidence="5">Belongs to the STXBP/unc-18/SEC1 family.</text>
</comment>
<dbReference type="Pfam" id="PF09258">
    <property type="entry name" value="Glyco_transf_64"/>
    <property type="match status" value="1"/>
</dbReference>
<evidence type="ECO:0000256" key="1">
    <source>
        <dbReference type="ARBA" id="ARBA00001936"/>
    </source>
</evidence>
<dbReference type="Pfam" id="PF00995">
    <property type="entry name" value="Sec1"/>
    <property type="match status" value="1"/>
</dbReference>
<dbReference type="GO" id="GO:0005789">
    <property type="term" value="C:endoplasmic reticulum membrane"/>
    <property type="evidence" value="ECO:0007669"/>
    <property type="project" value="UniProtKB-SubCell"/>
</dbReference>
<evidence type="ECO:0000256" key="17">
    <source>
        <dbReference type="ARBA" id="ARBA00023180"/>
    </source>
</evidence>
<dbReference type="InterPro" id="IPR015338">
    <property type="entry name" value="GT64_dom"/>
</dbReference>
<evidence type="ECO:0000256" key="14">
    <source>
        <dbReference type="ARBA" id="ARBA00023034"/>
    </source>
</evidence>
<dbReference type="FunFam" id="3.90.550.10:FF:000033">
    <property type="entry name" value="Exostosin-like glycosyltransferase 3"/>
    <property type="match status" value="1"/>
</dbReference>
<evidence type="ECO:0000313" key="21">
    <source>
        <dbReference type="EMBL" id="CAD7223138.1"/>
    </source>
</evidence>
<organism evidence="21">
    <name type="scientific">Cyprideis torosa</name>
    <dbReference type="NCBI Taxonomy" id="163714"/>
    <lineage>
        <taxon>Eukaryota</taxon>
        <taxon>Metazoa</taxon>
        <taxon>Ecdysozoa</taxon>
        <taxon>Arthropoda</taxon>
        <taxon>Crustacea</taxon>
        <taxon>Oligostraca</taxon>
        <taxon>Ostracoda</taxon>
        <taxon>Podocopa</taxon>
        <taxon>Podocopida</taxon>
        <taxon>Cytherocopina</taxon>
        <taxon>Cytheroidea</taxon>
        <taxon>Cytherideidae</taxon>
        <taxon>Cyprideis</taxon>
    </lineage>
</organism>
<keyword evidence="12" id="KW-0735">Signal-anchor</keyword>
<evidence type="ECO:0000256" key="8">
    <source>
        <dbReference type="ARBA" id="ARBA00022679"/>
    </source>
</evidence>
<dbReference type="GO" id="GO:0016192">
    <property type="term" value="P:vesicle-mediated transport"/>
    <property type="evidence" value="ECO:0007669"/>
    <property type="project" value="InterPro"/>
</dbReference>
<dbReference type="InterPro" id="IPR040911">
    <property type="entry name" value="Exostosin_GT47"/>
</dbReference>
<evidence type="ECO:0000256" key="7">
    <source>
        <dbReference type="ARBA" id="ARBA00022676"/>
    </source>
</evidence>
<dbReference type="InterPro" id="IPR043154">
    <property type="entry name" value="Sec-1-like_dom1"/>
</dbReference>
<keyword evidence="18" id="KW-0464">Manganese</keyword>
<keyword evidence="13" id="KW-1133">Transmembrane helix</keyword>
<comment type="catalytic activity">
    <reaction evidence="19">
        <text>3-O-(beta-D-GlcA-(1-&gt;3)-beta-D-Gal-(1-&gt;3)-beta-D-Gal-(1-&gt;4)-beta-D-Xyl)-L-seryl-[protein] + UDP-N-acetyl-alpha-D-glucosamine = 3-O-(alpha-D-GlcNAc-(1-&gt;4)-beta-D-GlcA-(1-&gt;3)-beta-D-Gal-(1-&gt;3)-beta-D-Gal-(1-&gt;4)-beta-D-Xyl)-L-seryl-[protein] + UDP + H(+)</text>
        <dbReference type="Rhea" id="RHEA:16221"/>
        <dbReference type="Rhea" id="RHEA-COMP:12573"/>
        <dbReference type="Rhea" id="RHEA-COMP:12574"/>
        <dbReference type="ChEBI" id="CHEBI:15378"/>
        <dbReference type="ChEBI" id="CHEBI:57705"/>
        <dbReference type="ChEBI" id="CHEBI:58223"/>
        <dbReference type="ChEBI" id="CHEBI:132093"/>
        <dbReference type="ChEBI" id="CHEBI:132104"/>
        <dbReference type="EC" id="2.4.1.223"/>
    </reaction>
</comment>
<evidence type="ECO:0000256" key="16">
    <source>
        <dbReference type="ARBA" id="ARBA00023157"/>
    </source>
</evidence>
<reference evidence="21" key="1">
    <citation type="submission" date="2020-11" db="EMBL/GenBank/DDBJ databases">
        <authorList>
            <person name="Tran Van P."/>
        </authorList>
    </citation>
    <scope>NUCLEOTIDE SEQUENCE</scope>
</reference>
<dbReference type="InterPro" id="IPR027482">
    <property type="entry name" value="Sec1-like_dom2"/>
</dbReference>
<dbReference type="Gene3D" id="3.40.50.2060">
    <property type="match status" value="1"/>
</dbReference>
<keyword evidence="9" id="KW-0812">Transmembrane</keyword>
<protein>
    <recommendedName>
        <fullName evidence="20">glucuronosyl-galactosyl-proteoglycan 4-alpha-N-acetylglucosaminyltransferase</fullName>
        <ecNumber evidence="20">2.4.1.223</ecNumber>
    </recommendedName>
</protein>
<dbReference type="InterPro" id="IPR004263">
    <property type="entry name" value="Exostosin"/>
</dbReference>
<dbReference type="GO" id="GO:0015012">
    <property type="term" value="P:heparan sulfate proteoglycan biosynthetic process"/>
    <property type="evidence" value="ECO:0007669"/>
    <property type="project" value="UniProtKB-ARBA"/>
</dbReference>
<evidence type="ECO:0000256" key="6">
    <source>
        <dbReference type="ARBA" id="ARBA00010271"/>
    </source>
</evidence>
<dbReference type="SUPFAM" id="SSF56815">
    <property type="entry name" value="Sec1/munc18-like (SM) proteins"/>
    <property type="match status" value="1"/>
</dbReference>
<dbReference type="PANTHER" id="PTHR48261">
    <property type="entry name" value="ACETYLGLUCOSAMINYLTRANSFERASE"/>
    <property type="match status" value="1"/>
</dbReference>
<evidence type="ECO:0000256" key="4">
    <source>
        <dbReference type="ARBA" id="ARBA00005093"/>
    </source>
</evidence>
<evidence type="ECO:0000256" key="2">
    <source>
        <dbReference type="ARBA" id="ARBA00004555"/>
    </source>
</evidence>
<evidence type="ECO:0000256" key="3">
    <source>
        <dbReference type="ARBA" id="ARBA00004648"/>
    </source>
</evidence>
<gene>
    <name evidence="21" type="ORF">CTOB1V02_LOCUS1132</name>
</gene>
<comment type="subcellular location">
    <subcellularLocation>
        <location evidence="3">Endoplasmic reticulum membrane</location>
        <topology evidence="3">Single-pass type II membrane protein</topology>
    </subcellularLocation>
    <subcellularLocation>
        <location evidence="2">Golgi apparatus</location>
    </subcellularLocation>
</comment>
<dbReference type="EC" id="2.4.1.223" evidence="20"/>
<evidence type="ECO:0000256" key="5">
    <source>
        <dbReference type="ARBA" id="ARBA00009884"/>
    </source>
</evidence>
<dbReference type="Gene3D" id="3.90.550.10">
    <property type="entry name" value="Spore Coat Polysaccharide Biosynthesis Protein SpsA, Chain A"/>
    <property type="match status" value="1"/>
</dbReference>
<dbReference type="OrthoDB" id="5954868at2759"/>